<dbReference type="RefSeq" id="WP_076744603.1">
    <property type="nucleotide sequence ID" value="NZ_MPSB01000007.1"/>
</dbReference>
<proteinExistence type="predicted"/>
<evidence type="ECO:0000313" key="1">
    <source>
        <dbReference type="EMBL" id="ONF95897.1"/>
    </source>
</evidence>
<dbReference type="STRING" id="1915074.SPHI_18230"/>
<gene>
    <name evidence="1" type="ORF">SPHI_18230</name>
</gene>
<protein>
    <submittedName>
        <fullName evidence="1">Uncharacterized protein</fullName>
    </submittedName>
</protein>
<accession>A0A1V2ETS7</accession>
<dbReference type="Proteomes" id="UP000188729">
    <property type="component" value="Unassembled WGS sequence"/>
</dbReference>
<name>A0A1V2ETS7_9SPHN</name>
<comment type="caution">
    <text evidence="1">The sequence shown here is derived from an EMBL/GenBank/DDBJ whole genome shotgun (WGS) entry which is preliminary data.</text>
</comment>
<dbReference type="EMBL" id="MPSB01000007">
    <property type="protein sequence ID" value="ONF95897.1"/>
    <property type="molecule type" value="Genomic_DNA"/>
</dbReference>
<dbReference type="OrthoDB" id="7855653at2"/>
<evidence type="ECO:0000313" key="2">
    <source>
        <dbReference type="Proteomes" id="UP000188729"/>
    </source>
</evidence>
<sequence length="138" mass="15697">MQRLTRYQKVFVREIQRLDAAVSAKDRVGLEARAANAMRQMGQFRVAEGLRQQAEQSLDGMTEKEGWNIYLSRLTAPIARHDSSIEPLDMIPTMQVAFACARVEPASTFDRTACAEPEVAEKVRELRRIRQKNPPAPR</sequence>
<dbReference type="AlphaFoldDB" id="A0A1V2ETS7"/>
<organism evidence="1 2">
    <name type="scientific">Sphingomonas jeddahensis</name>
    <dbReference type="NCBI Taxonomy" id="1915074"/>
    <lineage>
        <taxon>Bacteria</taxon>
        <taxon>Pseudomonadati</taxon>
        <taxon>Pseudomonadota</taxon>
        <taxon>Alphaproteobacteria</taxon>
        <taxon>Sphingomonadales</taxon>
        <taxon>Sphingomonadaceae</taxon>
        <taxon>Sphingomonas</taxon>
    </lineage>
</organism>
<reference evidence="1 2" key="1">
    <citation type="submission" date="2016-11" db="EMBL/GenBank/DDBJ databases">
        <title>Genome sequence of Sphingomonas jeddahensis G39.</title>
        <authorList>
            <person name="Poehlein A."/>
            <person name="Wuebbeler J.H."/>
            <person name="Steinbuechel A."/>
            <person name="Daniel R."/>
        </authorList>
    </citation>
    <scope>NUCLEOTIDE SEQUENCE [LARGE SCALE GENOMIC DNA]</scope>
    <source>
        <strain evidence="1 2">G39</strain>
    </source>
</reference>
<keyword evidence="2" id="KW-1185">Reference proteome</keyword>